<evidence type="ECO:0000259" key="1">
    <source>
        <dbReference type="PROSITE" id="PS50853"/>
    </source>
</evidence>
<keyword evidence="3" id="KW-1185">Reference proteome</keyword>
<reference evidence="2 3" key="1">
    <citation type="submission" date="2019-08" db="EMBL/GenBank/DDBJ databases">
        <title>In-depth cultivation of the pig gut microbiome towards novel bacterial diversity and tailored functional studies.</title>
        <authorList>
            <person name="Wylensek D."/>
            <person name="Hitch T.C.A."/>
            <person name="Clavel T."/>
        </authorList>
    </citation>
    <scope>NUCLEOTIDE SEQUENCE [LARGE SCALE GENOMIC DNA]</scope>
    <source>
        <strain evidence="2 3">BSM-380-WT-5A</strain>
    </source>
</reference>
<proteinExistence type="predicted"/>
<dbReference type="Proteomes" id="UP000440513">
    <property type="component" value="Unassembled WGS sequence"/>
</dbReference>
<dbReference type="Gene3D" id="2.60.40.10">
    <property type="entry name" value="Immunoglobulins"/>
    <property type="match status" value="2"/>
</dbReference>
<dbReference type="PROSITE" id="PS50853">
    <property type="entry name" value="FN3"/>
    <property type="match status" value="1"/>
</dbReference>
<protein>
    <recommendedName>
        <fullName evidence="1">Fibronectin type-III domain-containing protein</fullName>
    </recommendedName>
</protein>
<dbReference type="EMBL" id="VUMS01000019">
    <property type="protein sequence ID" value="MST67196.1"/>
    <property type="molecule type" value="Genomic_DNA"/>
</dbReference>
<dbReference type="SUPFAM" id="SSF49265">
    <property type="entry name" value="Fibronectin type III"/>
    <property type="match status" value="1"/>
</dbReference>
<evidence type="ECO:0000313" key="3">
    <source>
        <dbReference type="Proteomes" id="UP000440513"/>
    </source>
</evidence>
<sequence length="180" mass="20274">MAEKGNGRLTVAWTQNDRASGYQICYSTNSEFQGGRSIDIPSTQNPQKVIGGLKEGERYYIKVRAFNSFGSRTYYSAWSEIQSVIHTTIGLDNVTDGIEVTWTDVKEAREYRIYRKAFGESNFVCIAVVKDKTIYVDAAVENGASYCYYVAPQVADVKAMTNVEAQMYLVAPKIEKLWNN</sequence>
<feature type="domain" description="Fibronectin type-III" evidence="1">
    <location>
        <begin position="1"/>
        <end position="90"/>
    </location>
</feature>
<accession>A0A7X2P4B2</accession>
<evidence type="ECO:0000313" key="2">
    <source>
        <dbReference type="EMBL" id="MST67196.1"/>
    </source>
</evidence>
<gene>
    <name evidence="2" type="ORF">FYJ57_10810</name>
</gene>
<dbReference type="AlphaFoldDB" id="A0A7X2P4B2"/>
<name>A0A7X2P4B2_9FIRM</name>
<organism evidence="2 3">
    <name type="scientific">Oliverpabstia intestinalis</name>
    <dbReference type="NCBI Taxonomy" id="2606633"/>
    <lineage>
        <taxon>Bacteria</taxon>
        <taxon>Bacillati</taxon>
        <taxon>Bacillota</taxon>
        <taxon>Clostridia</taxon>
        <taxon>Lachnospirales</taxon>
        <taxon>Lachnospiraceae</taxon>
        <taxon>Oliverpabstia</taxon>
    </lineage>
</organism>
<dbReference type="CDD" id="cd00063">
    <property type="entry name" value="FN3"/>
    <property type="match status" value="1"/>
</dbReference>
<dbReference type="Pfam" id="PF00041">
    <property type="entry name" value="fn3"/>
    <property type="match status" value="1"/>
</dbReference>
<comment type="caution">
    <text evidence="2">The sequence shown here is derived from an EMBL/GenBank/DDBJ whole genome shotgun (WGS) entry which is preliminary data.</text>
</comment>
<dbReference type="InterPro" id="IPR003961">
    <property type="entry name" value="FN3_dom"/>
</dbReference>
<dbReference type="InterPro" id="IPR013783">
    <property type="entry name" value="Ig-like_fold"/>
</dbReference>
<dbReference type="InterPro" id="IPR036116">
    <property type="entry name" value="FN3_sf"/>
</dbReference>